<dbReference type="Pfam" id="PF08323">
    <property type="entry name" value="Glyco_transf_5"/>
    <property type="match status" value="1"/>
</dbReference>
<dbReference type="Gene3D" id="3.40.50.2000">
    <property type="entry name" value="Glycogen Phosphorylase B"/>
    <property type="match status" value="2"/>
</dbReference>
<comment type="caution">
    <text evidence="10">The sequence shown here is derived from an EMBL/GenBank/DDBJ whole genome shotgun (WGS) entry which is preliminary data.</text>
</comment>
<reference evidence="10 11" key="1">
    <citation type="journal article" date="2016" name="Nat. Commun.">
        <title>Thousands of microbial genomes shed light on interconnected biogeochemical processes in an aquifer system.</title>
        <authorList>
            <person name="Anantharaman K."/>
            <person name="Brown C.T."/>
            <person name="Hug L.A."/>
            <person name="Sharon I."/>
            <person name="Castelle C.J."/>
            <person name="Probst A.J."/>
            <person name="Thomas B.C."/>
            <person name="Singh A."/>
            <person name="Wilkins M.J."/>
            <person name="Karaoz U."/>
            <person name="Brodie E.L."/>
            <person name="Williams K.H."/>
            <person name="Hubbard S.S."/>
            <person name="Banfield J.F."/>
        </authorList>
    </citation>
    <scope>NUCLEOTIDE SEQUENCE [LARGE SCALE GENOMIC DNA]</scope>
</reference>
<comment type="similarity">
    <text evidence="3 7">Belongs to the glycosyltransferase 1 family. Bacterial/plant glycogen synthase subfamily.</text>
</comment>
<comment type="pathway">
    <text evidence="7">Glycan biosynthesis; glycogen biosynthesis.</text>
</comment>
<keyword evidence="6 7" id="KW-0320">Glycogen biosynthesis</keyword>
<evidence type="ECO:0000259" key="8">
    <source>
        <dbReference type="Pfam" id="PF00534"/>
    </source>
</evidence>
<dbReference type="Proteomes" id="UP000176633">
    <property type="component" value="Unassembled WGS sequence"/>
</dbReference>
<evidence type="ECO:0000256" key="6">
    <source>
        <dbReference type="ARBA" id="ARBA00023056"/>
    </source>
</evidence>
<evidence type="ECO:0000256" key="4">
    <source>
        <dbReference type="ARBA" id="ARBA00022676"/>
    </source>
</evidence>
<evidence type="ECO:0000313" key="10">
    <source>
        <dbReference type="EMBL" id="OGG43536.1"/>
    </source>
</evidence>
<dbReference type="EMBL" id="MFKM01000012">
    <property type="protein sequence ID" value="OGG43536.1"/>
    <property type="molecule type" value="Genomic_DNA"/>
</dbReference>
<accession>A0A1F6C2W1</accession>
<dbReference type="GO" id="GO:0005978">
    <property type="term" value="P:glycogen biosynthetic process"/>
    <property type="evidence" value="ECO:0007669"/>
    <property type="project" value="UniProtKB-UniRule"/>
</dbReference>
<sequence length="510" mass="58738">MPFFAVKKSFPKILFVASEAAPFVKAGGLGEVMFSLPRALRELGYDVRMMIPRYASLDQEKYKLRMAYEGLKVPTDAEEEGQPRHLICNVKKFESPSGDHRAPVTAYFLENEEYYEKRANIYGYGDDAVRWALLSRGVLEFLRVNKDWRPDVIVASDWQTGFLVSYLHQNYKDDPKLNSIATVFSIHNLHYQGMFDHRFITEMDFDDGHSLMPSLFNPRLLKINAMRRGIKYADIINTVSSNYSKEIMTADYGELLDDLLRERRSRIYGVLNGIDYKTMNPETDPHLVKNYNVKNLEKRLANKTELQERFNLPVKNDVFVVGVISRLDEQKGFDLLFPVIEPLLKQLGFQLVILGSGDGRYMSFFQKLGESFPEQVASHLIFDEVLPHLILSGADAVLIPSRFEPAGLVQMEAMRYGAVPIVRKTGGLADTVEDYNPRSNSGTGFVFKEFDSLAMATAITRAFENYRHRLTWQGIEKRAMEKDFSWEKSAQKYLDLFFRAVDLRRKELER</sequence>
<dbReference type="UniPathway" id="UPA00164"/>
<evidence type="ECO:0000256" key="7">
    <source>
        <dbReference type="HAMAP-Rule" id="MF_00484"/>
    </source>
</evidence>
<keyword evidence="5 7" id="KW-0808">Transferase</keyword>
<evidence type="ECO:0000256" key="5">
    <source>
        <dbReference type="ARBA" id="ARBA00022679"/>
    </source>
</evidence>
<feature type="domain" description="Starch synthase catalytic" evidence="9">
    <location>
        <begin position="12"/>
        <end position="262"/>
    </location>
</feature>
<gene>
    <name evidence="7" type="primary">glgA</name>
    <name evidence="10" type="ORF">A3G50_01560</name>
</gene>
<dbReference type="InterPro" id="IPR013534">
    <property type="entry name" value="Starch_synth_cat_dom"/>
</dbReference>
<dbReference type="InterPro" id="IPR011835">
    <property type="entry name" value="GS/SS"/>
</dbReference>
<dbReference type="PANTHER" id="PTHR45825">
    <property type="entry name" value="GRANULE-BOUND STARCH SYNTHASE 1, CHLOROPLASTIC/AMYLOPLASTIC"/>
    <property type="match status" value="1"/>
</dbReference>
<evidence type="ECO:0000313" key="11">
    <source>
        <dbReference type="Proteomes" id="UP000176633"/>
    </source>
</evidence>
<evidence type="ECO:0000259" key="9">
    <source>
        <dbReference type="Pfam" id="PF08323"/>
    </source>
</evidence>
<dbReference type="EC" id="2.4.1.21" evidence="7"/>
<comment type="catalytic activity">
    <reaction evidence="1 7">
        <text>[(1-&gt;4)-alpha-D-glucosyl](n) + ADP-alpha-D-glucose = [(1-&gt;4)-alpha-D-glucosyl](n+1) + ADP + H(+)</text>
        <dbReference type="Rhea" id="RHEA:18189"/>
        <dbReference type="Rhea" id="RHEA-COMP:9584"/>
        <dbReference type="Rhea" id="RHEA-COMP:9587"/>
        <dbReference type="ChEBI" id="CHEBI:15378"/>
        <dbReference type="ChEBI" id="CHEBI:15444"/>
        <dbReference type="ChEBI" id="CHEBI:57498"/>
        <dbReference type="ChEBI" id="CHEBI:456216"/>
        <dbReference type="EC" id="2.4.1.21"/>
    </reaction>
</comment>
<evidence type="ECO:0000256" key="2">
    <source>
        <dbReference type="ARBA" id="ARBA00002764"/>
    </source>
</evidence>
<dbReference type="AlphaFoldDB" id="A0A1F6C2W1"/>
<keyword evidence="4 7" id="KW-0328">Glycosyltransferase</keyword>
<evidence type="ECO:0000256" key="1">
    <source>
        <dbReference type="ARBA" id="ARBA00001478"/>
    </source>
</evidence>
<dbReference type="CDD" id="cd03791">
    <property type="entry name" value="GT5_Glycogen_synthase_DULL1-like"/>
    <property type="match status" value="1"/>
</dbReference>
<comment type="function">
    <text evidence="2 7">Synthesizes alpha-1,4-glucan chains using ADP-glucose.</text>
</comment>
<dbReference type="InterPro" id="IPR001296">
    <property type="entry name" value="Glyco_trans_1"/>
</dbReference>
<dbReference type="NCBIfam" id="TIGR02095">
    <property type="entry name" value="glgA"/>
    <property type="match status" value="1"/>
</dbReference>
<dbReference type="GO" id="GO:0009011">
    <property type="term" value="F:alpha-1,4-glucan glucosyltransferase (ADP-glucose donor) activity"/>
    <property type="evidence" value="ECO:0007669"/>
    <property type="project" value="UniProtKB-UniRule"/>
</dbReference>
<feature type="domain" description="Glycosyl transferase family 1" evidence="8">
    <location>
        <begin position="308"/>
        <end position="470"/>
    </location>
</feature>
<dbReference type="STRING" id="1798473.A3G50_01560"/>
<protein>
    <recommendedName>
        <fullName evidence="7">Glycogen synthase</fullName>
        <ecNumber evidence="7">2.4.1.21</ecNumber>
    </recommendedName>
    <alternativeName>
        <fullName evidence="7">Starch [bacterial glycogen] synthase</fullName>
    </alternativeName>
</protein>
<dbReference type="HAMAP" id="MF_00484">
    <property type="entry name" value="Glycogen_synth"/>
    <property type="match status" value="1"/>
</dbReference>
<organism evidence="10 11">
    <name type="scientific">Candidatus Jorgensenbacteria bacterium RIFCSPLOWO2_12_FULL_42_11</name>
    <dbReference type="NCBI Taxonomy" id="1798473"/>
    <lineage>
        <taxon>Bacteria</taxon>
        <taxon>Candidatus Joergenseniibacteriota</taxon>
    </lineage>
</organism>
<dbReference type="SUPFAM" id="SSF53756">
    <property type="entry name" value="UDP-Glycosyltransferase/glycogen phosphorylase"/>
    <property type="match status" value="1"/>
</dbReference>
<proteinExistence type="inferred from homology"/>
<dbReference type="GO" id="GO:0004373">
    <property type="term" value="F:alpha-1,4-glucan glucosyltransferase (UDP-glucose donor) activity"/>
    <property type="evidence" value="ECO:0007669"/>
    <property type="project" value="InterPro"/>
</dbReference>
<dbReference type="Pfam" id="PF00534">
    <property type="entry name" value="Glycos_transf_1"/>
    <property type="match status" value="1"/>
</dbReference>
<feature type="binding site" evidence="7">
    <location>
        <position position="25"/>
    </location>
    <ligand>
        <name>ADP-alpha-D-glucose</name>
        <dbReference type="ChEBI" id="CHEBI:57498"/>
    </ligand>
</feature>
<evidence type="ECO:0000256" key="3">
    <source>
        <dbReference type="ARBA" id="ARBA00010281"/>
    </source>
</evidence>
<dbReference type="PANTHER" id="PTHR45825:SF11">
    <property type="entry name" value="ALPHA AMYLASE DOMAIN-CONTAINING PROTEIN"/>
    <property type="match status" value="1"/>
</dbReference>
<name>A0A1F6C2W1_9BACT</name>